<accession>A0ACB8BQE5</accession>
<dbReference type="EMBL" id="MU266372">
    <property type="protein sequence ID" value="KAH7927088.1"/>
    <property type="molecule type" value="Genomic_DNA"/>
</dbReference>
<organism evidence="1 2">
    <name type="scientific">Leucogyrophana mollusca</name>
    <dbReference type="NCBI Taxonomy" id="85980"/>
    <lineage>
        <taxon>Eukaryota</taxon>
        <taxon>Fungi</taxon>
        <taxon>Dikarya</taxon>
        <taxon>Basidiomycota</taxon>
        <taxon>Agaricomycotina</taxon>
        <taxon>Agaricomycetes</taxon>
        <taxon>Agaricomycetidae</taxon>
        <taxon>Boletales</taxon>
        <taxon>Boletales incertae sedis</taxon>
        <taxon>Leucogyrophana</taxon>
    </lineage>
</organism>
<gene>
    <name evidence="1" type="ORF">BV22DRAFT_1103919</name>
</gene>
<keyword evidence="2" id="KW-1185">Reference proteome</keyword>
<dbReference type="Proteomes" id="UP000790709">
    <property type="component" value="Unassembled WGS sequence"/>
</dbReference>
<comment type="caution">
    <text evidence="1">The sequence shown here is derived from an EMBL/GenBank/DDBJ whole genome shotgun (WGS) entry which is preliminary data.</text>
</comment>
<reference evidence="1" key="1">
    <citation type="journal article" date="2021" name="New Phytol.">
        <title>Evolutionary innovations through gain and loss of genes in the ectomycorrhizal Boletales.</title>
        <authorList>
            <person name="Wu G."/>
            <person name="Miyauchi S."/>
            <person name="Morin E."/>
            <person name="Kuo A."/>
            <person name="Drula E."/>
            <person name="Varga T."/>
            <person name="Kohler A."/>
            <person name="Feng B."/>
            <person name="Cao Y."/>
            <person name="Lipzen A."/>
            <person name="Daum C."/>
            <person name="Hundley H."/>
            <person name="Pangilinan J."/>
            <person name="Johnson J."/>
            <person name="Barry K."/>
            <person name="LaButti K."/>
            <person name="Ng V."/>
            <person name="Ahrendt S."/>
            <person name="Min B."/>
            <person name="Choi I.G."/>
            <person name="Park H."/>
            <person name="Plett J.M."/>
            <person name="Magnuson J."/>
            <person name="Spatafora J.W."/>
            <person name="Nagy L.G."/>
            <person name="Henrissat B."/>
            <person name="Grigoriev I.V."/>
            <person name="Yang Z.L."/>
            <person name="Xu J."/>
            <person name="Martin F.M."/>
        </authorList>
    </citation>
    <scope>NUCLEOTIDE SEQUENCE</scope>
    <source>
        <strain evidence="1">KUC20120723A-06</strain>
    </source>
</reference>
<proteinExistence type="predicted"/>
<evidence type="ECO:0000313" key="2">
    <source>
        <dbReference type="Proteomes" id="UP000790709"/>
    </source>
</evidence>
<name>A0ACB8BQE5_9AGAM</name>
<protein>
    <submittedName>
        <fullName evidence="1">Uncharacterized protein</fullName>
    </submittedName>
</protein>
<evidence type="ECO:0000313" key="1">
    <source>
        <dbReference type="EMBL" id="KAH7927088.1"/>
    </source>
</evidence>
<sequence>MSLSDVDRVAGRTSPYPTSKSGALSPLPSASLTEEHISEALDQSPDNGATLDLTHRNLTDVGEDGAESLATIGRTNSLEDDSSILRIALGYNRLATLPTAFALLSRLRYLNLKNNSFSVFPDVLTVMPSLEILDISRNKIKRLPTQPGSLVNLRVFSISRNKLTRLPVYVADFHGLNVMKVDHNPIEWPPKFVLDAAGSADDPQNMKSWIVAVQSWMRDDGHPHNIDTRKPSVDSLLSESVALDNSIIQSWTRFHEHDSDPGITPHARSVSIDSEFPPMPDVSKVVSDSPRFERPPPLRLGTLPPFTGQPRSGSPESYLPTPEESVSSTDDENTAVPEGHQHARNASYASGSRDRRPALFGKKSLPDLRIVKQNDHDAPKSSSEPTSAHPSSSEGLNADSKYEFSMPSPLSHRQGSLSSSDDSAQSHASKPFTHTPPSSSPTSIERPAAPSELERHAYFKRLSALPANAISNNLPPSLRTLVECARSIFFAVAQVHQALSHYITHTLDEQLSSVLKKVTDPAYTYMMQLNGALERFDAMGKVMTPPAPVCRALVESSRDSVAVFGKAIGVLALQLKILASKDDDRYMRSLVLVFYGAIAEISCAWQAMAPHIEGVKPHLGDHRRRPKAHAPSNSLPSPELPPATAPPSFSPFNALQHNTPIVRSRPTQPNAFGRARTARRHAGSFSSKDVEIGRSLPSYDLPPRTIGATTPSTTLRAGLRHPALPLSASTSSLAPSLMTSTSFGAFSPQHGGPLSASTSGQLMFSTRKNDHSRQASQTSLTTSSSSSSPLTPNRRPTLDIPPSRTLVDNHALRAMGVAVEAAPAVWEMMKEIMEDVSEAKGADTDIQETLQNVKATTERLRTNIHATRCGDPAADRKALRDDAHVFVKAVVKLSNVMKAYGSSHALFPDLRAKMVALTNSTQEFVMLLHVSSFSPSSTPRPYSPMATPSLAQPQYGSALEDGRLGANLSRSRSTQQPKSLKLSASSGRELPRSALPNQSFQIPVPPRFGEGRNGDAIKGS</sequence>